<evidence type="ECO:0000313" key="11">
    <source>
        <dbReference type="EMBL" id="GCO15227.1"/>
    </source>
</evidence>
<evidence type="ECO:0000313" key="35">
    <source>
        <dbReference type="Proteomes" id="UP000523197"/>
    </source>
</evidence>
<evidence type="ECO:0000313" key="17">
    <source>
        <dbReference type="EMBL" id="MGE13868.1"/>
    </source>
</evidence>
<dbReference type="EMBL" id="JABFNF010000005">
    <property type="protein sequence ID" value="MBA1886105.1"/>
    <property type="molecule type" value="Genomic_DNA"/>
</dbReference>
<dbReference type="Proteomes" id="UP001173661">
    <property type="component" value="Unassembled WGS sequence"/>
</dbReference>
<dbReference type="Proteomes" id="UP000533482">
    <property type="component" value="Unassembled WGS sequence"/>
</dbReference>
<evidence type="ECO:0000313" key="27">
    <source>
        <dbReference type="Proteomes" id="UP000254503"/>
    </source>
</evidence>
<accession>A0A236M3S5</accession>
<reference evidence="10" key="19">
    <citation type="submission" date="2024-02" db="EMBL/GenBank/DDBJ databases">
        <authorList>
            <consortium name="Clinical and Environmental Microbiology Branch: Whole genome sequencing antimicrobial resistance pathogens in the healthcare setting"/>
        </authorList>
    </citation>
    <scope>NUCLEOTIDE SEQUENCE</scope>
    <source>
        <strain evidence="10">2023CK-00345</strain>
    </source>
</reference>
<dbReference type="Proteomes" id="UP000534332">
    <property type="component" value="Unassembled WGS sequence"/>
</dbReference>
<accession>A0A066Q3I6</accession>
<dbReference type="Proteomes" id="UP000527548">
    <property type="component" value="Unassembled WGS sequence"/>
</dbReference>
<reference evidence="14 35" key="15">
    <citation type="submission" date="2020-05" db="EMBL/GenBank/DDBJ databases">
        <title>Epidemiological investigations into extended-spectrum beta-lactam resistant Escherichia coli ST457 carried by Australian Silver gulls identified clonal lineages that cause ExPEC disease.</title>
        <authorList>
            <person name="Nesporova K."/>
            <person name="Wyrsch E.R."/>
            <person name="Valcek A."/>
            <person name="Bitar I."/>
            <person name="Chaw K."/>
            <person name="Harris P."/>
            <person name="Hrabak J."/>
            <person name="Djordjevic S.P."/>
            <person name="Dolejska M."/>
        </authorList>
    </citation>
    <scope>NUCLEOTIDE SEQUENCE [LARGE SCALE GENOMIC DNA]</scope>
    <source>
        <strain evidence="14 35">CE1966</strain>
    </source>
</reference>
<reference evidence="21 25" key="1">
    <citation type="journal article" date="2015" name="Genome Announc.">
        <title>Draft Genome Sequences of Human-Pathogenic Escherichia coli O26:H11 Strains Carrying the stx2 Gene Only and Circulating in France.</title>
        <authorList>
            <person name="Delannoy S."/>
            <person name="Mariani-Kurkdjian P."/>
            <person name="Bonacorsi S."/>
            <person name="Liguori S."/>
            <person name="Ison S.A."/>
            <person name="Fach P."/>
        </authorList>
    </citation>
    <scope>NUCLEOTIDE SEQUENCE [LARGE SCALE GENOMIC DNA]</scope>
    <source>
        <strain evidence="21 25">34870</strain>
    </source>
</reference>
<reference evidence="20 26" key="2">
    <citation type="submission" date="2016-10" db="EMBL/GenBank/DDBJ databases">
        <title>Whole genome sequences of antibiotic resistant commensal Escherichia coli from healthy Australian adults.</title>
        <authorList>
            <person name="Moran R.A."/>
            <person name="Anantham S."/>
            <person name="Nigro S.J."/>
            <person name="Holt K.E."/>
            <person name="Hall R.M."/>
        </authorList>
    </citation>
    <scope>NUCLEOTIDE SEQUENCE [LARGE SCALE GENOMIC DNA]</scope>
    <source>
        <strain evidence="20 26">2.3-R4</strain>
    </source>
</reference>
<dbReference type="OMA" id="WLMGSKR"/>
<dbReference type="Proteomes" id="UP000436141">
    <property type="component" value="Unassembled WGS sequence"/>
</dbReference>
<dbReference type="EMBL" id="UGDD01000002">
    <property type="protein sequence ID" value="STJ53747.1"/>
    <property type="molecule type" value="Genomic_DNA"/>
</dbReference>
<reference evidence="24" key="16">
    <citation type="journal article" date="2023" name="Front. Microbiol.">
        <title>Virotyping and genetic antimicrobial susceptibility testing of porcine ETEC/STEC strains and associated plasmid types.</title>
        <authorList>
            <person name="Vereecke N."/>
            <person name="Van Hoorde S."/>
            <person name="Sperling D."/>
            <person name="Theuns S."/>
            <person name="Devriendt B."/>
            <person name="Cox E."/>
        </authorList>
    </citation>
    <scope>NUCLEOTIDE SEQUENCE</scope>
    <source>
        <strain evidence="24">ETEC4085</strain>
    </source>
</reference>
<dbReference type="Proteomes" id="UP000531813">
    <property type="component" value="Unassembled WGS sequence"/>
</dbReference>
<reference evidence="29 30" key="5">
    <citation type="submission" date="2018-04" db="EMBL/GenBank/DDBJ databases">
        <title>Large scale genomics of bovine and human commensal E. coli to reveal the emerging process of EHEC.</title>
        <authorList>
            <person name="Arimizu Y."/>
            <person name="Ogura Y."/>
        </authorList>
    </citation>
    <scope>NUCLEOTIDE SEQUENCE [LARGE SCALE GENOMIC DNA]</scope>
    <source>
        <strain evidence="11 29">ECSC038</strain>
        <strain evidence="12 30">KK-P061</strain>
    </source>
</reference>
<evidence type="ECO:0000259" key="2">
    <source>
        <dbReference type="Pfam" id="PF25181"/>
    </source>
</evidence>
<evidence type="ECO:0000313" key="3">
    <source>
        <dbReference type="EMBL" id="EFD6883037.1"/>
    </source>
</evidence>
<evidence type="ECO:0000313" key="9">
    <source>
        <dbReference type="EMBL" id="EFM1446436.1"/>
    </source>
</evidence>
<evidence type="ECO:0000313" key="18">
    <source>
        <dbReference type="EMBL" id="MTE92038.1"/>
    </source>
</evidence>
<dbReference type="EMBL" id="AASWIS010000013">
    <property type="protein sequence ID" value="EFH5893157.1"/>
    <property type="molecule type" value="Genomic_DNA"/>
</dbReference>
<dbReference type="EMBL" id="AATJOC010000001">
    <property type="protein sequence ID" value="EFM0251399.1"/>
    <property type="molecule type" value="Genomic_DNA"/>
</dbReference>
<dbReference type="Proteomes" id="UP000486847">
    <property type="component" value="Unassembled WGS sequence"/>
</dbReference>
<reference evidence="13" key="4">
    <citation type="journal article" date="2018" name="Genome Biol.">
        <title>SKESA: strategic k-mer extension for scrupulous assemblies.</title>
        <authorList>
            <person name="Souvorov A."/>
            <person name="Agarwala R."/>
            <person name="Lipman D.J."/>
        </authorList>
    </citation>
    <scope>NUCLEOTIDE SEQUENCE [LARGE SCALE GENOMIC DNA]</scope>
    <source>
        <strain evidence="13">W1_5_ERB1</strain>
    </source>
</reference>
<evidence type="ECO:0000313" key="39">
    <source>
        <dbReference type="Proteomes" id="UP000531962"/>
    </source>
</evidence>
<reference evidence="23 31" key="9">
    <citation type="submission" date="2018-12" db="EMBL/GenBank/DDBJ databases">
        <title>Food and Water Safety Consortium.</title>
        <authorList>
            <person name="Tyson S."/>
            <person name="Peterson C.-L."/>
            <person name="Olson A."/>
            <person name="Tyler S."/>
            <person name="Cabral J."/>
            <person name="Lynch T."/>
            <person name="Knox N."/>
            <person name="Van Domselaar G."/>
            <person name="Graham M."/>
        </authorList>
    </citation>
    <scope>NUCLEOTIDE SEQUENCE [LARGE SCALE GENOMIC DNA]</scope>
    <source>
        <strain evidence="23 31">FWSEC0419</strain>
    </source>
</reference>
<evidence type="ECO:0000313" key="29">
    <source>
        <dbReference type="Proteomes" id="UP000300926"/>
    </source>
</evidence>
<feature type="domain" description="Bbp19-like phage" evidence="2">
    <location>
        <begin position="29"/>
        <end position="92"/>
    </location>
</feature>
<dbReference type="Proteomes" id="UP000303027">
    <property type="component" value="Unassembled WGS sequence"/>
</dbReference>
<reference evidence="19 32" key="12">
    <citation type="submission" date="2019-12" db="EMBL/GenBank/DDBJ databases">
        <title>Enteriobacteria Tanzani isolates_10434.</title>
        <authorList>
            <person name="Subbiah M."/>
            <person name="Call D."/>
        </authorList>
    </citation>
    <scope>NUCLEOTIDE SEQUENCE [LARGE SCALE GENOMIC DNA]</scope>
    <source>
        <strain evidence="19 32">10434wD1</strain>
    </source>
</reference>
<reference evidence="22 27" key="6">
    <citation type="submission" date="2018-06" db="EMBL/GenBank/DDBJ databases">
        <authorList>
            <consortium name="Pathogen Informatics"/>
            <person name="Doyle S."/>
        </authorList>
    </citation>
    <scope>NUCLEOTIDE SEQUENCE [LARGE SCALE GENOMIC DNA]</scope>
    <source>
        <strain evidence="22 27">NCTC9045</strain>
    </source>
</reference>
<dbReference type="EMBL" id="JAUKXU010000024">
    <property type="protein sequence ID" value="MDO2576753.1"/>
    <property type="molecule type" value="Genomic_DNA"/>
</dbReference>
<reference evidence="3 39" key="10">
    <citation type="submission" date="2019-08" db="EMBL/GenBank/DDBJ databases">
        <authorList>
            <consortium name="NARMS: The National Antimicrobial Resistance Monitoring System"/>
        </authorList>
    </citation>
    <scope>NUCLEOTIDE SEQUENCE [LARGE SCALE GENOMIC DNA]</scope>
    <source>
        <strain evidence="3 39">19MD07CB01-EC</strain>
        <strain evidence="17 28">CVM N17EC0060</strain>
        <strain evidence="4 40">FSIS11923834</strain>
    </source>
</reference>
<reference evidence="9 34" key="14">
    <citation type="submission" date="2020-04" db="EMBL/GenBank/DDBJ databases">
        <authorList>
            <consortium name="GenomeTrakr network: Whole genome sequencing for foodborne pathogen traceback"/>
        </authorList>
    </citation>
    <scope>NUCLEOTIDE SEQUENCE [LARGE SCALE GENOMIC DNA]</scope>
    <source>
        <strain evidence="8 36">AZ-TG73163</strain>
        <strain evidence="7 38">PSU-2243</strain>
        <strain evidence="9 34">PSU-2464</strain>
    </source>
</reference>
<evidence type="ECO:0000313" key="33">
    <source>
        <dbReference type="Proteomes" id="UP000486847"/>
    </source>
</evidence>
<reference evidence="6 37" key="7">
    <citation type="submission" date="2018-08" db="EMBL/GenBank/DDBJ databases">
        <authorList>
            <consortium name="PulseNet: The National Subtyping Network for Foodborne Disease Surveillance"/>
            <person name="Tarr C.L."/>
            <person name="Trees E."/>
            <person name="Katz L.S."/>
            <person name="Carleton-Romer H.A."/>
            <person name="Stroika S."/>
            <person name="Kucerova Z."/>
            <person name="Roache K.F."/>
            <person name="Sabol A.L."/>
            <person name="Besser J."/>
            <person name="Gerner-Smidt P."/>
        </authorList>
    </citation>
    <scope>NUCLEOTIDE SEQUENCE [LARGE SCALE GENOMIC DNA]</scope>
    <source>
        <strain evidence="6 37">PNUSAE004760</strain>
    </source>
</reference>
<evidence type="ECO:0000313" key="12">
    <source>
        <dbReference type="EMBL" id="GDH55168.1"/>
    </source>
</evidence>
<dbReference type="EMBL" id="CP122634">
    <property type="protein sequence ID" value="WHI03244.1"/>
    <property type="molecule type" value="Genomic_DNA"/>
</dbReference>
<evidence type="ECO:0000313" key="5">
    <source>
        <dbReference type="EMBL" id="EFG2160183.1"/>
    </source>
</evidence>
<dbReference type="EMBL" id="JASMQD010000001">
    <property type="protein sequence ID" value="MDK2694503.1"/>
    <property type="molecule type" value="Genomic_DNA"/>
</dbReference>
<dbReference type="RefSeq" id="WP_000133160.1">
    <property type="nucleotide sequence ID" value="NZ_AP018808.1"/>
</dbReference>
<proteinExistence type="predicted"/>
<evidence type="ECO:0000313" key="10">
    <source>
        <dbReference type="EMBL" id="EMM0024569.1"/>
    </source>
</evidence>
<reference evidence="21" key="3">
    <citation type="submission" date="2017-03" db="EMBL/GenBank/DDBJ databases">
        <title>The mobilome is the main driver of stx2-positive O26:H11 Escherichia coli strains evolution.</title>
        <authorList>
            <person name="Delannoy S."/>
            <person name="Mariani-Kurkdjian P."/>
            <person name="Webb H.E."/>
            <person name="Bonacorsi S."/>
            <person name="Fach P."/>
        </authorList>
    </citation>
    <scope>NUCLEOTIDE SEQUENCE</scope>
    <source>
        <strain evidence="21">34870</strain>
    </source>
</reference>
<evidence type="ECO:0000313" key="25">
    <source>
        <dbReference type="Proteomes" id="UP000036331"/>
    </source>
</evidence>
<dbReference type="EMBL" id="AATJYL010000024">
    <property type="protein sequence ID" value="EFM1446436.1"/>
    <property type="molecule type" value="Genomic_DNA"/>
</dbReference>
<evidence type="ECO:0000313" key="8">
    <source>
        <dbReference type="EMBL" id="EFM0251399.1"/>
    </source>
</evidence>
<dbReference type="Proteomes" id="UP000305093">
    <property type="component" value="Unassembled WGS sequence"/>
</dbReference>
<dbReference type="EMBL" id="ABLFQU030000008">
    <property type="protein sequence ID" value="EMM0024569.1"/>
    <property type="molecule type" value="Genomic_DNA"/>
</dbReference>
<feature type="region of interest" description="Disordered" evidence="1">
    <location>
        <begin position="1"/>
        <end position="21"/>
    </location>
</feature>
<evidence type="ECO:0000313" key="31">
    <source>
        <dbReference type="Proteomes" id="UP000305093"/>
    </source>
</evidence>
<dbReference type="EMBL" id="AASSGK010000005">
    <property type="protein sequence ID" value="EFG2160183.1"/>
    <property type="molecule type" value="Genomic_DNA"/>
</dbReference>
<dbReference type="Proteomes" id="UP001179946">
    <property type="component" value="Chromosome"/>
</dbReference>
<organism evidence="3 39">
    <name type="scientific">Escherichia coli</name>
    <dbReference type="NCBI Taxonomy" id="562"/>
    <lineage>
        <taxon>Bacteria</taxon>
        <taxon>Pseudomonadati</taxon>
        <taxon>Pseudomonadota</taxon>
        <taxon>Gammaproteobacteria</taxon>
        <taxon>Enterobacterales</taxon>
        <taxon>Enterobacteriaceae</taxon>
        <taxon>Escherichia</taxon>
    </lineage>
</organism>
<evidence type="ECO:0000313" key="32">
    <source>
        <dbReference type="Proteomes" id="UP000436141"/>
    </source>
</evidence>
<evidence type="ECO:0000313" key="16">
    <source>
        <dbReference type="EMBL" id="MDO2576753.1"/>
    </source>
</evidence>
<dbReference type="EMBL" id="DABALL010000014">
    <property type="protein sequence ID" value="HAH1419229.1"/>
    <property type="molecule type" value="Genomic_DNA"/>
</dbReference>
<name>A0A066Q3I6_ECOLX</name>
<evidence type="ECO:0000313" key="19">
    <source>
        <dbReference type="EMBL" id="MXI74144.1"/>
    </source>
</evidence>
<gene>
    <name evidence="21" type="ORF">ABE91_014205</name>
    <name evidence="6" type="ORF">BKL28_000946</name>
    <name evidence="20" type="ORF">BMT91_10100</name>
    <name evidence="5" type="ORF">BRV02_001216</name>
    <name evidence="12" type="ORF">BvCmsKKP061_03940</name>
    <name evidence="8" type="ORF">C719_000529</name>
    <name evidence="23" type="ORF">C9194_07505</name>
    <name evidence="17" type="ORF">D9D43_09755</name>
    <name evidence="11" type="ORF">ExPECSC038_00688</name>
    <name evidence="4" type="ORF">F7N46_00860</name>
    <name evidence="18" type="ORF">F9B07_25225</name>
    <name evidence="3" type="ORF">FZU14_02120</name>
    <name evidence="7" type="ORF">GOP25_13025</name>
    <name evidence="19" type="ORF">GRW05_07545</name>
    <name evidence="9" type="ORF">HEP34_002773</name>
    <name evidence="13" type="ORF">HHH44_002635</name>
    <name evidence="14" type="ORF">HLX92_07975</name>
    <name evidence="22" type="ORF">NCTC9045_01608</name>
    <name evidence="10" type="ORF">P6223_001085</name>
    <name evidence="16" type="ORF">Q2V20_21865</name>
    <name evidence="24" type="ORF">QDW62_06840</name>
    <name evidence="15" type="ORF">QO046_08835</name>
</gene>
<dbReference type="Proteomes" id="UP000844228">
    <property type="component" value="Unassembled WGS sequence"/>
</dbReference>
<evidence type="ECO:0000313" key="34">
    <source>
        <dbReference type="Proteomes" id="UP000519182"/>
    </source>
</evidence>
<dbReference type="EMBL" id="LDXE02000002">
    <property type="protein sequence ID" value="PBN76159.1"/>
    <property type="molecule type" value="Genomic_DNA"/>
</dbReference>
<dbReference type="Pfam" id="PF25181">
    <property type="entry name" value="Phage_Bbp19"/>
    <property type="match status" value="1"/>
</dbReference>
<dbReference type="Proteomes" id="UP000036331">
    <property type="component" value="Unassembled WGS sequence"/>
</dbReference>
<dbReference type="Proteomes" id="UP001223829">
    <property type="component" value="Unassembled WGS sequence"/>
</dbReference>
<dbReference type="EMBL" id="RROO01000010">
    <property type="protein sequence ID" value="TJF69041.1"/>
    <property type="molecule type" value="Genomic_DNA"/>
</dbReference>
<evidence type="ECO:0000313" key="40">
    <source>
        <dbReference type="Proteomes" id="UP000533482"/>
    </source>
</evidence>
<dbReference type="Proteomes" id="UP000188855">
    <property type="component" value="Unassembled WGS sequence"/>
</dbReference>
<dbReference type="Proteomes" id="UP000300926">
    <property type="component" value="Unassembled WGS sequence"/>
</dbReference>
<evidence type="ECO:0000313" key="28">
    <source>
        <dbReference type="Proteomes" id="UP000272336"/>
    </source>
</evidence>
<evidence type="ECO:0000313" key="37">
    <source>
        <dbReference type="Proteomes" id="UP000528199"/>
    </source>
</evidence>
<evidence type="ECO:0000313" key="13">
    <source>
        <dbReference type="EMBL" id="HAH1419229.1"/>
    </source>
</evidence>
<evidence type="ECO:0000313" key="23">
    <source>
        <dbReference type="EMBL" id="TJF69041.1"/>
    </source>
</evidence>
<dbReference type="Proteomes" id="UP000523197">
    <property type="component" value="Unassembled WGS sequence"/>
</dbReference>
<evidence type="ECO:0000313" key="15">
    <source>
        <dbReference type="EMBL" id="MDK2694503.1"/>
    </source>
</evidence>
<evidence type="ECO:0000313" key="6">
    <source>
        <dbReference type="EMBL" id="EFH0042204.1"/>
    </source>
</evidence>
<dbReference type="EMBL" id="BFXY01000127">
    <property type="protein sequence ID" value="GDH55168.1"/>
    <property type="molecule type" value="Genomic_DNA"/>
</dbReference>
<evidence type="ECO:0000313" key="38">
    <source>
        <dbReference type="Proteomes" id="UP000531813"/>
    </source>
</evidence>
<reference evidence="18 33" key="11">
    <citation type="submission" date="2019-10" db="EMBL/GenBank/DDBJ databases">
        <title>Comparative genomic analysis of antimicrobial resistant Escherichia coli of diverse origin.</title>
        <authorList>
            <person name="Ghatak S."/>
            <person name="Milton A.P."/>
            <person name="Rhetso K."/>
            <person name="Purkait D."/>
            <person name="Das S."/>
            <person name="Puro K.-U."/>
            <person name="Shakuntala I."/>
            <person name="Sen A."/>
            <person name="Sanjukta R."/>
            <person name="Priya G.B."/>
            <person name="Mawlong M."/>
            <person name="Lyngdoh V."/>
            <person name="Rynghang J."/>
            <person name="Mawphlang B.L."/>
        </authorList>
    </citation>
    <scope>NUCLEOTIDE SEQUENCE [LARGE SCALE GENOMIC DNA]</scope>
    <source>
        <strain evidence="18 33">SE161</strain>
    </source>
</reference>
<evidence type="ECO:0000313" key="30">
    <source>
        <dbReference type="Proteomes" id="UP000303027"/>
    </source>
</evidence>
<dbReference type="AlphaFoldDB" id="A0A066Q3I6"/>
<evidence type="ECO:0000313" key="24">
    <source>
        <dbReference type="EMBL" id="WHI03244.1"/>
    </source>
</evidence>
<evidence type="ECO:0000256" key="1">
    <source>
        <dbReference type="SAM" id="MobiDB-lite"/>
    </source>
</evidence>
<evidence type="ECO:0000313" key="21">
    <source>
        <dbReference type="EMBL" id="PBN76159.1"/>
    </source>
</evidence>
<dbReference type="EMBL" id="WCEW01000052">
    <property type="protein sequence ID" value="MTE92038.1"/>
    <property type="molecule type" value="Genomic_DNA"/>
</dbReference>
<dbReference type="EMBL" id="AASUOH010000004">
    <property type="protein sequence ID" value="EFH0042204.1"/>
    <property type="molecule type" value="Genomic_DNA"/>
</dbReference>
<dbReference type="Proteomes" id="UP000528199">
    <property type="component" value="Unassembled WGS sequence"/>
</dbReference>
<dbReference type="Proteomes" id="UP000519182">
    <property type="component" value="Unassembled WGS sequence"/>
</dbReference>
<protein>
    <submittedName>
        <fullName evidence="22">Phage protein</fullName>
    </submittedName>
</protein>
<dbReference type="EMBL" id="AASKVF010000002">
    <property type="protein sequence ID" value="EFD6883037.1"/>
    <property type="molecule type" value="Genomic_DNA"/>
</dbReference>
<dbReference type="Proteomes" id="UP000254503">
    <property type="component" value="Unassembled WGS sequence"/>
</dbReference>
<evidence type="ECO:0000313" key="7">
    <source>
        <dbReference type="EMBL" id="EFH5893157.1"/>
    </source>
</evidence>
<dbReference type="EMBL" id="WUIY01000023">
    <property type="protein sequence ID" value="MXI74144.1"/>
    <property type="molecule type" value="Genomic_DNA"/>
</dbReference>
<dbReference type="Proteomes" id="UP000531962">
    <property type="component" value="Unassembled WGS sequence"/>
</dbReference>
<dbReference type="EMBL" id="MPAF01000015">
    <property type="protein sequence ID" value="OOK28750.1"/>
    <property type="molecule type" value="Genomic_DNA"/>
</dbReference>
<evidence type="ECO:0000313" key="22">
    <source>
        <dbReference type="EMBL" id="STJ53747.1"/>
    </source>
</evidence>
<sequence length="98" mass="11491">MTDYEDDQLKEENARKQRDMAQREIDDIRFVMSSEQGRRVVWSVLEKGRVFSAISPMDAMAMAFNEGQRNLALELFQRVMAHCPEQYLKMAKEASEQE</sequence>
<evidence type="ECO:0000313" key="36">
    <source>
        <dbReference type="Proteomes" id="UP000527548"/>
    </source>
</evidence>
<reference evidence="15" key="17">
    <citation type="submission" date="2023-05" db="EMBL/GenBank/DDBJ databases">
        <title>Efficient inhibition of multidrug-resistant Escherichia coli by a new antibiotic combination.</title>
        <authorList>
            <person name="Lin T."/>
        </authorList>
    </citation>
    <scope>NUCLEOTIDE SEQUENCE</scope>
    <source>
        <strain evidence="15">YmmD45</strain>
    </source>
</reference>
<dbReference type="InterPro" id="IPR057447">
    <property type="entry name" value="Bbp19-like_phage"/>
</dbReference>
<dbReference type="Proteomes" id="UP000272336">
    <property type="component" value="Unassembled WGS sequence"/>
</dbReference>
<feature type="compositionally biased region" description="Basic and acidic residues" evidence="1">
    <location>
        <begin position="10"/>
        <end position="21"/>
    </location>
</feature>
<dbReference type="EMBL" id="AASOHJ010000001">
    <property type="protein sequence ID" value="EFE8671717.1"/>
    <property type="molecule type" value="Genomic_DNA"/>
</dbReference>
<evidence type="ECO:0000313" key="20">
    <source>
        <dbReference type="EMBL" id="OOK28750.1"/>
    </source>
</evidence>
<dbReference type="EMBL" id="BFIH01000021">
    <property type="protein sequence ID" value="GCO15227.1"/>
    <property type="molecule type" value="Genomic_DNA"/>
</dbReference>
<reference evidence="5 41" key="13">
    <citation type="submission" date="2020-02" db="EMBL/GenBank/DDBJ databases">
        <authorList>
            <person name="Ashton P.M."/>
            <person name="Dallman T."/>
            <person name="Nair S."/>
            <person name="De Pinna E."/>
            <person name="Peters T."/>
            <person name="Grant K."/>
        </authorList>
    </citation>
    <scope>NUCLEOTIDE SEQUENCE [LARGE SCALE GENOMIC DNA]</scope>
    <source>
        <strain evidence="5 41">188143</strain>
    </source>
</reference>
<evidence type="ECO:0000313" key="26">
    <source>
        <dbReference type="Proteomes" id="UP000188855"/>
    </source>
</evidence>
<evidence type="ECO:0000313" key="14">
    <source>
        <dbReference type="EMBL" id="MBA1886105.1"/>
    </source>
</evidence>
<dbReference type="EMBL" id="RNLZ01000014">
    <property type="protein sequence ID" value="MGE13868.1"/>
    <property type="molecule type" value="Genomic_DNA"/>
</dbReference>
<evidence type="ECO:0000313" key="41">
    <source>
        <dbReference type="Proteomes" id="UP000534332"/>
    </source>
</evidence>
<reference evidence="13" key="8">
    <citation type="submission" date="2018-08" db="EMBL/GenBank/DDBJ databases">
        <authorList>
            <consortium name="NCBI Pathogen Detection Project"/>
        </authorList>
    </citation>
    <scope>NUCLEOTIDE SEQUENCE</scope>
    <source>
        <strain evidence="13">W1_5_ERB1</strain>
    </source>
</reference>
<evidence type="ECO:0000313" key="4">
    <source>
        <dbReference type="EMBL" id="EFE8671717.1"/>
    </source>
</evidence>
<reference evidence="16" key="18">
    <citation type="submission" date="2023-07" db="EMBL/GenBank/DDBJ databases">
        <title>High risk of intestinal colonization with ESBL-producing Escherichia coli among soldiers of military contingents in specific geographic regions.</title>
        <authorList>
            <person name="Literacka E."/>
        </authorList>
    </citation>
    <scope>NUCLEOTIDE SEQUENCE</scope>
    <source>
        <strain evidence="16">66</strain>
    </source>
</reference>